<proteinExistence type="predicted"/>
<dbReference type="RefSeq" id="WP_390198599.1">
    <property type="nucleotide sequence ID" value="NZ_JBHSDV010000002.1"/>
</dbReference>
<protein>
    <submittedName>
        <fullName evidence="2">ABC transporter substrate-binding protein</fullName>
    </submittedName>
</protein>
<dbReference type="Pfam" id="PF13416">
    <property type="entry name" value="SBP_bac_8"/>
    <property type="match status" value="1"/>
</dbReference>
<dbReference type="EMBL" id="JBHSDV010000002">
    <property type="protein sequence ID" value="MFC4387939.1"/>
    <property type="molecule type" value="Genomic_DNA"/>
</dbReference>
<evidence type="ECO:0000256" key="1">
    <source>
        <dbReference type="SAM" id="SignalP"/>
    </source>
</evidence>
<sequence length="438" mass="48498">MKQSLSKKLWLLLVALFTAAILVACGDDTDGENADSDGGEDASGGETTDIIAWAWDQNFNIAALNLANEYYENEDFNMEIVENAQDDIVQKLNTGLSSGTMKGMPNIVLIEDQRAQSFLQSYPDAFYPIGDYFNTEDFAEYKIAPTSLDGKQYGLPFDTGATGFFYRTDYLEEAGYTHDDLVNITWAQFVNIAKDVKEKTGHPMLALDPNDLGILRVMMQTTGTWYTTEDGKINLVDNEPLKLALQHYKELMSNDLVHLVSDWSQYLAAFNSGDVASVPAGNWIAPSIEAEASQSGLWKVAPTPRLDMEGAANASNQGGSSWYVLNIDGKEAAAEFLGKTFGSNSEFYQELLTEVGAIGTYKPASEGDAYQYENEYFGGQKVIYEISQWMEEIPQVDYGMNTYGIEDILSAEIQQYLDGKSLEDMLADAQAQAENQFK</sequence>
<keyword evidence="3" id="KW-1185">Reference proteome</keyword>
<dbReference type="PANTHER" id="PTHR43649:SF32">
    <property type="entry name" value="SUGAR BINDING SECRETED PROTEIN"/>
    <property type="match status" value="1"/>
</dbReference>
<organism evidence="2 3">
    <name type="scientific">Gracilibacillus marinus</name>
    <dbReference type="NCBI Taxonomy" id="630535"/>
    <lineage>
        <taxon>Bacteria</taxon>
        <taxon>Bacillati</taxon>
        <taxon>Bacillota</taxon>
        <taxon>Bacilli</taxon>
        <taxon>Bacillales</taxon>
        <taxon>Bacillaceae</taxon>
        <taxon>Gracilibacillus</taxon>
    </lineage>
</organism>
<dbReference type="InterPro" id="IPR006059">
    <property type="entry name" value="SBP"/>
</dbReference>
<comment type="caution">
    <text evidence="2">The sequence shown here is derived from an EMBL/GenBank/DDBJ whole genome shotgun (WGS) entry which is preliminary data.</text>
</comment>
<feature type="signal peptide" evidence="1">
    <location>
        <begin position="1"/>
        <end position="26"/>
    </location>
</feature>
<evidence type="ECO:0000313" key="2">
    <source>
        <dbReference type="EMBL" id="MFC4387939.1"/>
    </source>
</evidence>
<dbReference type="PANTHER" id="PTHR43649">
    <property type="entry name" value="ARABINOSE-BINDING PROTEIN-RELATED"/>
    <property type="match status" value="1"/>
</dbReference>
<keyword evidence="1" id="KW-0732">Signal</keyword>
<dbReference type="SUPFAM" id="SSF53850">
    <property type="entry name" value="Periplasmic binding protein-like II"/>
    <property type="match status" value="1"/>
</dbReference>
<gene>
    <name evidence="2" type="ORF">ACFOZ1_08955</name>
</gene>
<dbReference type="Gene3D" id="3.40.190.10">
    <property type="entry name" value="Periplasmic binding protein-like II"/>
    <property type="match status" value="1"/>
</dbReference>
<feature type="chain" id="PRO_5047146038" evidence="1">
    <location>
        <begin position="27"/>
        <end position="438"/>
    </location>
</feature>
<dbReference type="PROSITE" id="PS51257">
    <property type="entry name" value="PROKAR_LIPOPROTEIN"/>
    <property type="match status" value="1"/>
</dbReference>
<reference evidence="3" key="1">
    <citation type="journal article" date="2019" name="Int. J. Syst. Evol. Microbiol.">
        <title>The Global Catalogue of Microorganisms (GCM) 10K type strain sequencing project: providing services to taxonomists for standard genome sequencing and annotation.</title>
        <authorList>
            <consortium name="The Broad Institute Genomics Platform"/>
            <consortium name="The Broad Institute Genome Sequencing Center for Infectious Disease"/>
            <person name="Wu L."/>
            <person name="Ma J."/>
        </authorList>
    </citation>
    <scope>NUCLEOTIDE SEQUENCE [LARGE SCALE GENOMIC DNA]</scope>
    <source>
        <strain evidence="3">KACC 14058</strain>
    </source>
</reference>
<evidence type="ECO:0000313" key="3">
    <source>
        <dbReference type="Proteomes" id="UP001595880"/>
    </source>
</evidence>
<accession>A0ABV8VUQ3</accession>
<dbReference type="Proteomes" id="UP001595880">
    <property type="component" value="Unassembled WGS sequence"/>
</dbReference>
<name>A0ABV8VUQ3_9BACI</name>
<dbReference type="InterPro" id="IPR050490">
    <property type="entry name" value="Bact_solute-bd_prot1"/>
</dbReference>